<dbReference type="GO" id="GO:0016746">
    <property type="term" value="F:acyltransferase activity"/>
    <property type="evidence" value="ECO:0007669"/>
    <property type="project" value="UniProtKB-KW"/>
</dbReference>
<feature type="domain" description="Beta-ketoacyl-[acyl-carrier-protein] synthase III C-terminal" evidence="3">
    <location>
        <begin position="285"/>
        <end position="363"/>
    </location>
</feature>
<organism evidence="4 5">
    <name type="scientific">Moheibacter sediminis</name>
    <dbReference type="NCBI Taxonomy" id="1434700"/>
    <lineage>
        <taxon>Bacteria</taxon>
        <taxon>Pseudomonadati</taxon>
        <taxon>Bacteroidota</taxon>
        <taxon>Flavobacteriia</taxon>
        <taxon>Flavobacteriales</taxon>
        <taxon>Weeksellaceae</taxon>
        <taxon>Moheibacter</taxon>
    </lineage>
</organism>
<sequence length="380" mass="42679">MMNEVYITKSSTYLPNEPVQNDEMEEYLGLVNGKPSKAKALILRNNGIKTRYYALDKNSNPTHKNAEITAKAVEGLFDENFSKNDLQLLSCGTTSADQIQPSHASMVHGELKTKNSIEVNTSMGLCNAGMNALNYAFLSVKAGAVENAVAVGSERFSSWMTADKFNHEVENLKLLEEKPIVAFKREFLRWMLSDGAGAFLLQNKPRENSINLRIEFIDFYSYAHEIEACMYSGAEKQEDGSLKSWAEYSADEWLNQSIFALKQDTRLLDEHILKKGAQSLRASFDKHNLDPNDMDYVLAHISSNYFKDGLREEFANVGLDFPVEKWYYNLSEVGNIGAASIFIATEELMNSGKLKKDQKILLCIPESGRFAYSCAVLTVC</sequence>
<dbReference type="NCBIfam" id="NF005293">
    <property type="entry name" value="PRK06816.1"/>
    <property type="match status" value="1"/>
</dbReference>
<keyword evidence="2" id="KW-0012">Acyltransferase</keyword>
<dbReference type="PANTHER" id="PTHR34069:SF2">
    <property type="entry name" value="BETA-KETOACYL-[ACYL-CARRIER-PROTEIN] SYNTHASE III"/>
    <property type="match status" value="1"/>
</dbReference>
<dbReference type="STRING" id="1434700.SAMN06296427_101326"/>
<accession>A0A1W1YGA8</accession>
<protein>
    <submittedName>
        <fullName evidence="4">3-oxoacyl-[acyl-carrier-protein] synthase-3</fullName>
    </submittedName>
</protein>
<keyword evidence="1" id="KW-0808">Transferase</keyword>
<name>A0A1W1YGA8_9FLAO</name>
<evidence type="ECO:0000313" key="5">
    <source>
        <dbReference type="Proteomes" id="UP000192393"/>
    </source>
</evidence>
<dbReference type="Pfam" id="PF08541">
    <property type="entry name" value="ACP_syn_III_C"/>
    <property type="match status" value="1"/>
</dbReference>
<dbReference type="EMBL" id="FWXS01000001">
    <property type="protein sequence ID" value="SMC35164.1"/>
    <property type="molecule type" value="Genomic_DNA"/>
</dbReference>
<dbReference type="InterPro" id="IPR013747">
    <property type="entry name" value="ACP_syn_III_C"/>
</dbReference>
<dbReference type="Gene3D" id="3.40.47.10">
    <property type="match status" value="2"/>
</dbReference>
<evidence type="ECO:0000259" key="3">
    <source>
        <dbReference type="Pfam" id="PF08541"/>
    </source>
</evidence>
<gene>
    <name evidence="4" type="ORF">SAMN06296427_101326</name>
</gene>
<dbReference type="SUPFAM" id="SSF53901">
    <property type="entry name" value="Thiolase-like"/>
    <property type="match status" value="2"/>
</dbReference>
<dbReference type="Proteomes" id="UP000192393">
    <property type="component" value="Unassembled WGS sequence"/>
</dbReference>
<dbReference type="GO" id="GO:0044550">
    <property type="term" value="P:secondary metabolite biosynthetic process"/>
    <property type="evidence" value="ECO:0007669"/>
    <property type="project" value="TreeGrafter"/>
</dbReference>
<proteinExistence type="predicted"/>
<evidence type="ECO:0000256" key="1">
    <source>
        <dbReference type="ARBA" id="ARBA00022679"/>
    </source>
</evidence>
<keyword evidence="5" id="KW-1185">Reference proteome</keyword>
<reference evidence="4 5" key="1">
    <citation type="submission" date="2017-04" db="EMBL/GenBank/DDBJ databases">
        <authorList>
            <person name="Afonso C.L."/>
            <person name="Miller P.J."/>
            <person name="Scott M.A."/>
            <person name="Spackman E."/>
            <person name="Goraichik I."/>
            <person name="Dimitrov K.M."/>
            <person name="Suarez D.L."/>
            <person name="Swayne D.E."/>
        </authorList>
    </citation>
    <scope>NUCLEOTIDE SEQUENCE [LARGE SCALE GENOMIC DNA]</scope>
    <source>
        <strain evidence="4 5">CGMCC 1.12708</strain>
    </source>
</reference>
<evidence type="ECO:0000256" key="2">
    <source>
        <dbReference type="ARBA" id="ARBA00023315"/>
    </source>
</evidence>
<dbReference type="AlphaFoldDB" id="A0A1W1YGA8"/>
<dbReference type="InterPro" id="IPR016039">
    <property type="entry name" value="Thiolase-like"/>
</dbReference>
<evidence type="ECO:0000313" key="4">
    <source>
        <dbReference type="EMBL" id="SMC35164.1"/>
    </source>
</evidence>
<dbReference type="PANTHER" id="PTHR34069">
    <property type="entry name" value="3-OXOACYL-[ACYL-CARRIER-PROTEIN] SYNTHASE 3"/>
    <property type="match status" value="1"/>
</dbReference>
<dbReference type="CDD" id="cd00827">
    <property type="entry name" value="init_cond_enzymes"/>
    <property type="match status" value="1"/>
</dbReference>